<dbReference type="PANTHER" id="PTHR30576:SF4">
    <property type="entry name" value="UNDECAPRENYL-PHOSPHATE GALACTOSE PHOSPHOTRANSFERASE"/>
    <property type="match status" value="1"/>
</dbReference>
<sequence>MLSKVIQPNLRELEQRFSQPEQRRKAVAALRRTLIFKQRFGHVLRRTWDIGAALFALVLGWPLWLFLALIIKLTDGGPVLYWQSRVGYRGRLFAFPKFRSMRINADQCQGILENQHADQRTFKLKNDPRITPIGRWMRRFSLDEIPQLWCVLIGDMTLVGPRPPLPKEVQLYGLHARQRLEITPGLTCIWQISGRSTIAFDGQLAMDLQYIRQRSIKLDIRILLLTLPAVFVGHGAY</sequence>
<proteinExistence type="inferred from homology"/>
<dbReference type="InterPro" id="IPR003362">
    <property type="entry name" value="Bact_transf"/>
</dbReference>
<evidence type="ECO:0000256" key="7">
    <source>
        <dbReference type="ARBA" id="ARBA00023136"/>
    </source>
</evidence>
<dbReference type="KEGG" id="dee:HQN60_13870"/>
<evidence type="ECO:0000256" key="3">
    <source>
        <dbReference type="ARBA" id="ARBA00022475"/>
    </source>
</evidence>
<feature type="transmembrane region" description="Helical" evidence="8">
    <location>
        <begin position="50"/>
        <end position="71"/>
    </location>
</feature>
<protein>
    <submittedName>
        <fullName evidence="10">Sugar transferase</fullName>
    </submittedName>
</protein>
<keyword evidence="11" id="KW-1185">Reference proteome</keyword>
<dbReference type="Pfam" id="PF02397">
    <property type="entry name" value="Bac_transf"/>
    <property type="match status" value="1"/>
</dbReference>
<dbReference type="RefSeq" id="WP_173534216.1">
    <property type="nucleotide sequence ID" value="NZ_CP054143.1"/>
</dbReference>
<keyword evidence="5 8" id="KW-0812">Transmembrane</keyword>
<keyword evidence="3" id="KW-1003">Cell membrane</keyword>
<evidence type="ECO:0000313" key="11">
    <source>
        <dbReference type="Proteomes" id="UP000504844"/>
    </source>
</evidence>
<dbReference type="EMBL" id="CP054143">
    <property type="protein sequence ID" value="QKJ67715.1"/>
    <property type="molecule type" value="Genomic_DNA"/>
</dbReference>
<keyword evidence="4 10" id="KW-0808">Transferase</keyword>
<comment type="similarity">
    <text evidence="2">Belongs to the bacterial sugar transferase family.</text>
</comment>
<keyword evidence="6 8" id="KW-1133">Transmembrane helix</keyword>
<evidence type="ECO:0000256" key="5">
    <source>
        <dbReference type="ARBA" id="ARBA00022692"/>
    </source>
</evidence>
<reference evidence="10 11" key="1">
    <citation type="submission" date="2020-05" db="EMBL/GenBank/DDBJ databases">
        <title>Complete genome sequence of Deefgea sp. D17.</title>
        <authorList>
            <person name="Bae J.-W."/>
            <person name="Han J.E."/>
        </authorList>
    </citation>
    <scope>NUCLEOTIDE SEQUENCE [LARGE SCALE GENOMIC DNA]</scope>
    <source>
        <strain evidence="10 11">D17</strain>
    </source>
</reference>
<evidence type="ECO:0000259" key="9">
    <source>
        <dbReference type="Pfam" id="PF02397"/>
    </source>
</evidence>
<feature type="domain" description="Bacterial sugar transferase" evidence="9">
    <location>
        <begin position="45"/>
        <end position="231"/>
    </location>
</feature>
<evidence type="ECO:0000256" key="8">
    <source>
        <dbReference type="SAM" id="Phobius"/>
    </source>
</evidence>
<dbReference type="AlphaFoldDB" id="A0A6M8SR93"/>
<evidence type="ECO:0000256" key="2">
    <source>
        <dbReference type="ARBA" id="ARBA00006464"/>
    </source>
</evidence>
<dbReference type="GO" id="GO:0005886">
    <property type="term" value="C:plasma membrane"/>
    <property type="evidence" value="ECO:0007669"/>
    <property type="project" value="UniProtKB-SubCell"/>
</dbReference>
<dbReference type="PANTHER" id="PTHR30576">
    <property type="entry name" value="COLANIC BIOSYNTHESIS UDP-GLUCOSE LIPID CARRIER TRANSFERASE"/>
    <property type="match status" value="1"/>
</dbReference>
<dbReference type="GO" id="GO:0016780">
    <property type="term" value="F:phosphotransferase activity, for other substituted phosphate groups"/>
    <property type="evidence" value="ECO:0007669"/>
    <property type="project" value="TreeGrafter"/>
</dbReference>
<evidence type="ECO:0000256" key="4">
    <source>
        <dbReference type="ARBA" id="ARBA00022679"/>
    </source>
</evidence>
<evidence type="ECO:0000256" key="1">
    <source>
        <dbReference type="ARBA" id="ARBA00004236"/>
    </source>
</evidence>
<evidence type="ECO:0000256" key="6">
    <source>
        <dbReference type="ARBA" id="ARBA00022989"/>
    </source>
</evidence>
<gene>
    <name evidence="10" type="ORF">HQN60_13870</name>
</gene>
<dbReference type="Proteomes" id="UP000504844">
    <property type="component" value="Chromosome"/>
</dbReference>
<organism evidence="10 11">
    <name type="scientific">Deefgea piscis</name>
    <dbReference type="NCBI Taxonomy" id="2739061"/>
    <lineage>
        <taxon>Bacteria</taxon>
        <taxon>Pseudomonadati</taxon>
        <taxon>Pseudomonadota</taxon>
        <taxon>Betaproteobacteria</taxon>
        <taxon>Neisseriales</taxon>
        <taxon>Chitinibacteraceae</taxon>
        <taxon>Deefgea</taxon>
    </lineage>
</organism>
<accession>A0A6M8SR93</accession>
<name>A0A6M8SR93_9NEIS</name>
<keyword evidence="7 8" id="KW-0472">Membrane</keyword>
<evidence type="ECO:0000313" key="10">
    <source>
        <dbReference type="EMBL" id="QKJ67715.1"/>
    </source>
</evidence>
<comment type="subcellular location">
    <subcellularLocation>
        <location evidence="1">Cell membrane</location>
    </subcellularLocation>
</comment>